<dbReference type="Gene3D" id="3.40.640.10">
    <property type="entry name" value="Type I PLP-dependent aspartate aminotransferase-like (Major domain)"/>
    <property type="match status" value="1"/>
</dbReference>
<dbReference type="FunFam" id="3.40.640.10:FF:000084">
    <property type="entry name" value="IscS-like cysteine desulfurase"/>
    <property type="match status" value="1"/>
</dbReference>
<dbReference type="EMBL" id="MCIB01000009">
    <property type="protein sequence ID" value="RKD32727.1"/>
    <property type="molecule type" value="Genomic_DNA"/>
</dbReference>
<dbReference type="OrthoDB" id="9808002at2"/>
<name>A0A419T590_9FIRM</name>
<proteinExistence type="inferred from homology"/>
<dbReference type="GO" id="GO:0031071">
    <property type="term" value="F:cysteine desulfurase activity"/>
    <property type="evidence" value="ECO:0007669"/>
    <property type="project" value="UniProtKB-ARBA"/>
</dbReference>
<evidence type="ECO:0000259" key="7">
    <source>
        <dbReference type="Pfam" id="PF00266"/>
    </source>
</evidence>
<evidence type="ECO:0000256" key="1">
    <source>
        <dbReference type="ARBA" id="ARBA00001933"/>
    </source>
</evidence>
<dbReference type="GO" id="GO:0046872">
    <property type="term" value="F:metal ion binding"/>
    <property type="evidence" value="ECO:0007669"/>
    <property type="project" value="UniProtKB-KW"/>
</dbReference>
<dbReference type="InterPro" id="IPR016454">
    <property type="entry name" value="Cysteine_dSase"/>
</dbReference>
<protein>
    <submittedName>
        <fullName evidence="8">Cysteine desulfurase</fullName>
    </submittedName>
</protein>
<organism evidence="8 9">
    <name type="scientific">Thermohalobacter berrensis</name>
    <dbReference type="NCBI Taxonomy" id="99594"/>
    <lineage>
        <taxon>Bacteria</taxon>
        <taxon>Bacillati</taxon>
        <taxon>Bacillota</taxon>
        <taxon>Tissierellia</taxon>
        <taxon>Tissierellales</taxon>
        <taxon>Thermohalobacteraceae</taxon>
        <taxon>Thermohalobacter</taxon>
    </lineage>
</organism>
<dbReference type="SUPFAM" id="SSF53383">
    <property type="entry name" value="PLP-dependent transferases"/>
    <property type="match status" value="1"/>
</dbReference>
<evidence type="ECO:0000256" key="5">
    <source>
        <dbReference type="ARBA" id="ARBA00023004"/>
    </source>
</evidence>
<evidence type="ECO:0000313" key="8">
    <source>
        <dbReference type="EMBL" id="RKD32727.1"/>
    </source>
</evidence>
<keyword evidence="6" id="KW-0411">Iron-sulfur</keyword>
<dbReference type="GO" id="GO:0051536">
    <property type="term" value="F:iron-sulfur cluster binding"/>
    <property type="evidence" value="ECO:0007669"/>
    <property type="project" value="UniProtKB-KW"/>
</dbReference>
<evidence type="ECO:0000256" key="2">
    <source>
        <dbReference type="ARBA" id="ARBA00006490"/>
    </source>
</evidence>
<dbReference type="Gene3D" id="3.90.1150.10">
    <property type="entry name" value="Aspartate Aminotransferase, domain 1"/>
    <property type="match status" value="1"/>
</dbReference>
<dbReference type="InterPro" id="IPR015422">
    <property type="entry name" value="PyrdxlP-dep_Trfase_small"/>
</dbReference>
<comment type="cofactor">
    <cofactor evidence="1">
        <name>pyridoxal 5'-phosphate</name>
        <dbReference type="ChEBI" id="CHEBI:597326"/>
    </cofactor>
</comment>
<keyword evidence="9" id="KW-1185">Reference proteome</keyword>
<accession>A0A419T590</accession>
<dbReference type="NCBIfam" id="NF002806">
    <property type="entry name" value="PRK02948.1"/>
    <property type="match status" value="1"/>
</dbReference>
<keyword evidence="3" id="KW-0479">Metal-binding</keyword>
<dbReference type="Proteomes" id="UP000284177">
    <property type="component" value="Unassembled WGS sequence"/>
</dbReference>
<dbReference type="PIRSF" id="PIRSF005572">
    <property type="entry name" value="NifS"/>
    <property type="match status" value="1"/>
</dbReference>
<keyword evidence="4" id="KW-0663">Pyridoxal phosphate</keyword>
<gene>
    <name evidence="8" type="ORF">BET03_10350</name>
</gene>
<keyword evidence="5" id="KW-0408">Iron</keyword>
<dbReference type="PANTHER" id="PTHR11601">
    <property type="entry name" value="CYSTEINE DESULFURYLASE FAMILY MEMBER"/>
    <property type="match status" value="1"/>
</dbReference>
<feature type="domain" description="Aminotransferase class V" evidence="7">
    <location>
        <begin position="3"/>
        <end position="368"/>
    </location>
</feature>
<evidence type="ECO:0000313" key="9">
    <source>
        <dbReference type="Proteomes" id="UP000284177"/>
    </source>
</evidence>
<dbReference type="InterPro" id="IPR015421">
    <property type="entry name" value="PyrdxlP-dep_Trfase_major"/>
</dbReference>
<evidence type="ECO:0000256" key="4">
    <source>
        <dbReference type="ARBA" id="ARBA00022898"/>
    </source>
</evidence>
<evidence type="ECO:0000256" key="6">
    <source>
        <dbReference type="ARBA" id="ARBA00023014"/>
    </source>
</evidence>
<sequence>MEVYLDNGATTRPRDEVIEEMNIMLKEIYGNPSSLHRMGLEAEKKVEKSREIISNFLSVRPDEIFFTSGGTESNNIAIQGIVNRYSRRGKHIITTKIEHSSVLNIFKYYEEKGFKVTYLDVDEKGLVDLEQLEESINNDTILISIMLVNNELGTVQPIEDIKKIINRKNKDVKLHVDGIQAFGKIKFNLKQLGIDTFSFSGHKIHGPKGIGGLYIKKDLKLSPIIFGGNQERGIRSGTENVPGIVGLGKAVELINKNFDEEIKKILNLKKHFIDKIKKNIDNIKINSFIDEHSAPHIVNISFVGVRGEVLLHYLEEDGIYVSTGSACSSKNKGKSHVLQAIGLKHDEIDGTVRFSFAYSNNVEEIDYVVDRLQKHVKEIRKITMR</sequence>
<dbReference type="PANTHER" id="PTHR11601:SF50">
    <property type="entry name" value="CYSTEINE DESULFURASE ISCS 2-RELATED"/>
    <property type="match status" value="1"/>
</dbReference>
<dbReference type="InterPro" id="IPR000192">
    <property type="entry name" value="Aminotrans_V_dom"/>
</dbReference>
<reference evidence="8 9" key="1">
    <citation type="submission" date="2016-08" db="EMBL/GenBank/DDBJ databases">
        <title>Novel Firmicutes and Novel Genomes.</title>
        <authorList>
            <person name="Poppleton D.I."/>
            <person name="Gribaldo S."/>
        </authorList>
    </citation>
    <scope>NUCLEOTIDE SEQUENCE [LARGE SCALE GENOMIC DNA]</scope>
    <source>
        <strain evidence="8 9">CTT3</strain>
    </source>
</reference>
<dbReference type="Pfam" id="PF00266">
    <property type="entry name" value="Aminotran_5"/>
    <property type="match status" value="1"/>
</dbReference>
<dbReference type="Gene3D" id="1.10.260.50">
    <property type="match status" value="1"/>
</dbReference>
<comment type="similarity">
    <text evidence="2">Belongs to the class-V pyridoxal-phosphate-dependent aminotransferase family. NifS/IscS subfamily.</text>
</comment>
<dbReference type="RefSeq" id="WP_120168232.1">
    <property type="nucleotide sequence ID" value="NZ_MCIB01000009.1"/>
</dbReference>
<comment type="caution">
    <text evidence="8">The sequence shown here is derived from an EMBL/GenBank/DDBJ whole genome shotgun (WGS) entry which is preliminary data.</text>
</comment>
<dbReference type="AlphaFoldDB" id="A0A419T590"/>
<evidence type="ECO:0000256" key="3">
    <source>
        <dbReference type="ARBA" id="ARBA00022723"/>
    </source>
</evidence>
<dbReference type="InterPro" id="IPR015424">
    <property type="entry name" value="PyrdxlP-dep_Trfase"/>
</dbReference>